<sequence>MNQTPIEETLHAIGLEIDAMKTAIERLESLRTGYPALERNLVRVRASIKMLEMNFVDPAQME</sequence>
<dbReference type="RefSeq" id="WP_155316340.1">
    <property type="nucleotide sequence ID" value="NZ_AP021874.1"/>
</dbReference>
<protein>
    <submittedName>
        <fullName evidence="1">Uncharacterized protein</fullName>
    </submittedName>
</protein>
<gene>
    <name evidence="1" type="ORF">DSCA_20810</name>
</gene>
<dbReference type="Proteomes" id="UP000427906">
    <property type="component" value="Chromosome"/>
</dbReference>
<dbReference type="KEGG" id="dalk:DSCA_20810"/>
<dbReference type="AlphaFoldDB" id="A0A5K7YMQ0"/>
<proteinExistence type="predicted"/>
<dbReference type="EMBL" id="AP021874">
    <property type="protein sequence ID" value="BBO68151.1"/>
    <property type="molecule type" value="Genomic_DNA"/>
</dbReference>
<keyword evidence="2" id="KW-1185">Reference proteome</keyword>
<evidence type="ECO:0000313" key="1">
    <source>
        <dbReference type="EMBL" id="BBO68151.1"/>
    </source>
</evidence>
<accession>A0A5K7YMQ0</accession>
<evidence type="ECO:0000313" key="2">
    <source>
        <dbReference type="Proteomes" id="UP000427906"/>
    </source>
</evidence>
<name>A0A5K7YMQ0_9BACT</name>
<organism evidence="1 2">
    <name type="scientific">Desulfosarcina alkanivorans</name>
    <dbReference type="NCBI Taxonomy" id="571177"/>
    <lineage>
        <taxon>Bacteria</taxon>
        <taxon>Pseudomonadati</taxon>
        <taxon>Thermodesulfobacteriota</taxon>
        <taxon>Desulfobacteria</taxon>
        <taxon>Desulfobacterales</taxon>
        <taxon>Desulfosarcinaceae</taxon>
        <taxon>Desulfosarcina</taxon>
    </lineage>
</organism>
<reference evidence="1 2" key="1">
    <citation type="submission" date="2019-11" db="EMBL/GenBank/DDBJ databases">
        <title>Comparative genomics of hydrocarbon-degrading Desulfosarcina strains.</title>
        <authorList>
            <person name="Watanabe M."/>
            <person name="Kojima H."/>
            <person name="Fukui M."/>
        </authorList>
    </citation>
    <scope>NUCLEOTIDE SEQUENCE [LARGE SCALE GENOMIC DNA]</scope>
    <source>
        <strain evidence="1 2">PL12</strain>
    </source>
</reference>